<evidence type="ECO:0000313" key="2">
    <source>
        <dbReference type="Proteomes" id="UP000194141"/>
    </source>
</evidence>
<gene>
    <name evidence="1" type="ORF">DESAMIL20_645</name>
</gene>
<reference evidence="1 2" key="1">
    <citation type="journal article" date="2017" name="Front. Microbiol.">
        <title>Genome Sequence of Desulfurella amilsii Strain TR1 and Comparative Genomics of Desulfurellaceae Family.</title>
        <authorList>
            <person name="Florentino A.P."/>
            <person name="Stams A.J."/>
            <person name="Sanchez-Andrea I."/>
        </authorList>
    </citation>
    <scope>NUCLEOTIDE SEQUENCE [LARGE SCALE GENOMIC DNA]</scope>
    <source>
        <strain evidence="1 2">TR1</strain>
    </source>
</reference>
<name>A0A1X4XYB7_9BACT</name>
<dbReference type="EMBL" id="MDSU01000015">
    <property type="protein sequence ID" value="OSS42530.1"/>
    <property type="molecule type" value="Genomic_DNA"/>
</dbReference>
<accession>A0A1X4XYB7</accession>
<keyword evidence="2" id="KW-1185">Reference proteome</keyword>
<organism evidence="1 2">
    <name type="scientific">Desulfurella amilsii</name>
    <dbReference type="NCBI Taxonomy" id="1562698"/>
    <lineage>
        <taxon>Bacteria</taxon>
        <taxon>Pseudomonadati</taxon>
        <taxon>Campylobacterota</taxon>
        <taxon>Desulfurellia</taxon>
        <taxon>Desulfurellales</taxon>
        <taxon>Desulfurellaceae</taxon>
        <taxon>Desulfurella</taxon>
    </lineage>
</organism>
<sequence length="155" mass="18226">MNNNLAFRNDFQSLKIEKKYWVEVYDDSNNYPMMYFRGQWVTKDESLLEIAVKKLALIKWVKKFNEISFSNPVKDIVFDVDVDSNDNVTINLESKSTYGIGEYSLNETVKFAKEQLQIFIETAEELFSQIDFDDKFEKTKLYVKQIPAVEMTAEV</sequence>
<protein>
    <submittedName>
        <fullName evidence="1">Uncharacterized protein</fullName>
    </submittedName>
</protein>
<dbReference type="STRING" id="1562698.DESAMIL20_645"/>
<evidence type="ECO:0000313" key="1">
    <source>
        <dbReference type="EMBL" id="OSS42530.1"/>
    </source>
</evidence>
<proteinExistence type="predicted"/>
<dbReference type="Proteomes" id="UP000194141">
    <property type="component" value="Unassembled WGS sequence"/>
</dbReference>
<dbReference type="RefSeq" id="WP_086033379.1">
    <property type="nucleotide sequence ID" value="NZ_MDSU01000015.1"/>
</dbReference>
<comment type="caution">
    <text evidence="1">The sequence shown here is derived from an EMBL/GenBank/DDBJ whole genome shotgun (WGS) entry which is preliminary data.</text>
</comment>
<dbReference type="AlphaFoldDB" id="A0A1X4XYB7"/>